<feature type="domain" description="General stress protein FMN-binding split barrel" evidence="1">
    <location>
        <begin position="4"/>
        <end position="149"/>
    </location>
</feature>
<dbReference type="Pfam" id="PF16242">
    <property type="entry name" value="Pyrid_ox_like"/>
    <property type="match status" value="1"/>
</dbReference>
<proteinExistence type="predicted"/>
<name>A0A852VNT7_9MICO</name>
<sequence>MNEEQQTVADIITSTKIAMMTHHSADGALIAHPMATQDVDFTGTVLFIAERGSDKVRDLVADPRVNLAYSGKGSWVSLAGKARIVDDEARLRELWGTFTGAWLEGGPDSPNNILIEVEAESAEYWDAPGSSRTVQLANLARSAIKGERIEGDHDVVDY</sequence>
<dbReference type="RefSeq" id="WP_185990677.1">
    <property type="nucleotide sequence ID" value="NZ_JACCAE010000001.1"/>
</dbReference>
<organism evidence="2 3">
    <name type="scientific">Janibacter cremeus</name>
    <dbReference type="NCBI Taxonomy" id="1285192"/>
    <lineage>
        <taxon>Bacteria</taxon>
        <taxon>Bacillati</taxon>
        <taxon>Actinomycetota</taxon>
        <taxon>Actinomycetes</taxon>
        <taxon>Micrococcales</taxon>
        <taxon>Intrasporangiaceae</taxon>
        <taxon>Janibacter</taxon>
    </lineage>
</organism>
<dbReference type="EMBL" id="JACCAE010000001">
    <property type="protein sequence ID" value="NYF97796.1"/>
    <property type="molecule type" value="Genomic_DNA"/>
</dbReference>
<dbReference type="InterPro" id="IPR012349">
    <property type="entry name" value="Split_barrel_FMN-bd"/>
</dbReference>
<reference evidence="2 3" key="1">
    <citation type="submission" date="2020-07" db="EMBL/GenBank/DDBJ databases">
        <title>Sequencing the genomes of 1000 actinobacteria strains.</title>
        <authorList>
            <person name="Klenk H.-P."/>
        </authorList>
    </citation>
    <scope>NUCLEOTIDE SEQUENCE [LARGE SCALE GENOMIC DNA]</scope>
    <source>
        <strain evidence="2 3">DSM 26154</strain>
    </source>
</reference>
<evidence type="ECO:0000313" key="2">
    <source>
        <dbReference type="EMBL" id="NYF97796.1"/>
    </source>
</evidence>
<accession>A0A852VNT7</accession>
<comment type="caution">
    <text evidence="2">The sequence shown here is derived from an EMBL/GenBank/DDBJ whole genome shotgun (WGS) entry which is preliminary data.</text>
</comment>
<dbReference type="SUPFAM" id="SSF50475">
    <property type="entry name" value="FMN-binding split barrel"/>
    <property type="match status" value="1"/>
</dbReference>
<dbReference type="Gene3D" id="2.30.110.10">
    <property type="entry name" value="Electron Transport, Fmn-binding Protein, Chain A"/>
    <property type="match status" value="1"/>
</dbReference>
<dbReference type="Proteomes" id="UP000554054">
    <property type="component" value="Unassembled WGS sequence"/>
</dbReference>
<dbReference type="PANTHER" id="PTHR34818:SF1">
    <property type="entry name" value="PROTEIN BLI-3"/>
    <property type="match status" value="1"/>
</dbReference>
<dbReference type="PANTHER" id="PTHR34818">
    <property type="entry name" value="PROTEIN BLI-3"/>
    <property type="match status" value="1"/>
</dbReference>
<evidence type="ECO:0000259" key="1">
    <source>
        <dbReference type="Pfam" id="PF16242"/>
    </source>
</evidence>
<dbReference type="AlphaFoldDB" id="A0A852VNT7"/>
<evidence type="ECO:0000313" key="3">
    <source>
        <dbReference type="Proteomes" id="UP000554054"/>
    </source>
</evidence>
<dbReference type="InterPro" id="IPR038725">
    <property type="entry name" value="YdaG_split_barrel_FMN-bd"/>
</dbReference>
<keyword evidence="3" id="KW-1185">Reference proteome</keyword>
<dbReference type="InterPro" id="IPR052917">
    <property type="entry name" value="Stress-Dev_Protein"/>
</dbReference>
<protein>
    <submittedName>
        <fullName evidence="2">General stress protein 26</fullName>
    </submittedName>
</protein>
<gene>
    <name evidence="2" type="ORF">BJY20_001188</name>
</gene>